<dbReference type="STRING" id="708126.BW727_101418"/>
<evidence type="ECO:0000256" key="2">
    <source>
        <dbReference type="ARBA" id="ARBA00022723"/>
    </source>
</evidence>
<keyword evidence="4" id="KW-0862">Zinc</keyword>
<dbReference type="Proteomes" id="UP000188993">
    <property type="component" value="Chromosome"/>
</dbReference>
<dbReference type="EMBL" id="CP019728">
    <property type="protein sequence ID" value="AQS53785.1"/>
    <property type="molecule type" value="Genomic_DNA"/>
</dbReference>
<dbReference type="GO" id="GO:0046872">
    <property type="term" value="F:metal ion binding"/>
    <property type="evidence" value="ECO:0007669"/>
    <property type="project" value="UniProtKB-KW"/>
</dbReference>
<dbReference type="GO" id="GO:0016787">
    <property type="term" value="F:hydrolase activity"/>
    <property type="evidence" value="ECO:0007669"/>
    <property type="project" value="UniProtKB-KW"/>
</dbReference>
<sequence length="285" mass="33167">MDTLQFHDMTLTWLDGGVVSYDGGAIFGVVPKPLWSRKYASNDNNQIENATEPILIQYQGKNYLIDSGIEKGKLTEKQKRNFGVHEESTIEESLESLNLTRADIDVVLMTHMHFDHATGLTRYEKDQLVSSFPNATIYMTQIEWDEVREPNIRSKSTYWKQNWEAIQDQVVTFEKELEVVPGITMYHTGGHSRGHAIIKLTQGNETLLHMADIMPIHAQQNPLWVMAYDDYPMDTIYAKQAWLAEAYKNGYKFIFYHDVVYRMIQWDKEGKEMIATLKRSKKRYI</sequence>
<dbReference type="SUPFAM" id="SSF56281">
    <property type="entry name" value="Metallo-hydrolase/oxidoreductase"/>
    <property type="match status" value="1"/>
</dbReference>
<evidence type="ECO:0000256" key="1">
    <source>
        <dbReference type="ARBA" id="ARBA00007749"/>
    </source>
</evidence>
<evidence type="ECO:0000259" key="5">
    <source>
        <dbReference type="SMART" id="SM00849"/>
    </source>
</evidence>
<proteinExistence type="inferred from homology"/>
<evidence type="ECO:0000256" key="4">
    <source>
        <dbReference type="ARBA" id="ARBA00022833"/>
    </source>
</evidence>
<dbReference type="InterPro" id="IPR051013">
    <property type="entry name" value="MBL_superfamily_lactonases"/>
</dbReference>
<dbReference type="InterPro" id="IPR001279">
    <property type="entry name" value="Metallo-B-lactamas"/>
</dbReference>
<dbReference type="AlphaFoldDB" id="A0A1S6IQF8"/>
<keyword evidence="2" id="KW-0479">Metal-binding</keyword>
<protein>
    <submittedName>
        <fullName evidence="6">Putative quorum-quenching lactonase YtnP</fullName>
        <ecNumber evidence="6">3.1.1.-</ecNumber>
    </submittedName>
</protein>
<dbReference type="PANTHER" id="PTHR42978:SF6">
    <property type="entry name" value="QUORUM-QUENCHING LACTONASE YTNP-RELATED"/>
    <property type="match status" value="1"/>
</dbReference>
<evidence type="ECO:0000313" key="6">
    <source>
        <dbReference type="EMBL" id="AQS53785.1"/>
    </source>
</evidence>
<name>A0A1S6IQF8_9LACT</name>
<feature type="domain" description="Metallo-beta-lactamase" evidence="5">
    <location>
        <begin position="50"/>
        <end position="257"/>
    </location>
</feature>
<gene>
    <name evidence="6" type="primary">ytnP</name>
    <name evidence="6" type="ORF">BW727_101418</name>
</gene>
<dbReference type="KEGG" id="jda:BW727_101418"/>
<accession>A0A1S6IQF8</accession>
<dbReference type="Pfam" id="PF00753">
    <property type="entry name" value="Lactamase_B"/>
    <property type="match status" value="1"/>
</dbReference>
<evidence type="ECO:0000256" key="3">
    <source>
        <dbReference type="ARBA" id="ARBA00022801"/>
    </source>
</evidence>
<dbReference type="EC" id="3.1.1.-" evidence="6"/>
<dbReference type="CDD" id="cd07728">
    <property type="entry name" value="YtnP-like_MBL-fold"/>
    <property type="match status" value="1"/>
</dbReference>
<keyword evidence="3 6" id="KW-0378">Hydrolase</keyword>
<organism evidence="6 7">
    <name type="scientific">Jeotgalibaca dankookensis</name>
    <dbReference type="NCBI Taxonomy" id="708126"/>
    <lineage>
        <taxon>Bacteria</taxon>
        <taxon>Bacillati</taxon>
        <taxon>Bacillota</taxon>
        <taxon>Bacilli</taxon>
        <taxon>Lactobacillales</taxon>
        <taxon>Carnobacteriaceae</taxon>
        <taxon>Jeotgalibaca</taxon>
    </lineage>
</organism>
<evidence type="ECO:0000313" key="7">
    <source>
        <dbReference type="Proteomes" id="UP000188993"/>
    </source>
</evidence>
<comment type="similarity">
    <text evidence="1">Belongs to the metallo-beta-lactamase superfamily.</text>
</comment>
<dbReference type="InterPro" id="IPR036866">
    <property type="entry name" value="RibonucZ/Hydroxyglut_hydro"/>
</dbReference>
<dbReference type="OrthoDB" id="9802897at2"/>
<keyword evidence="7" id="KW-1185">Reference proteome</keyword>
<dbReference type="RefSeq" id="WP_062470374.1">
    <property type="nucleotide sequence ID" value="NZ_BBYN01000019.1"/>
</dbReference>
<reference evidence="6 7" key="1">
    <citation type="journal article" date="2014" name="Int. J. Syst. Evol. Microbiol.">
        <title>Jeotgalibaca dankookensis gen. nov., sp. nov., a member of the family Carnobacteriaceae, isolated from seujeot (Korean traditional food).</title>
        <authorList>
            <person name="Lee D.G."/>
            <person name="Trujillo M.E."/>
            <person name="Kang H."/>
            <person name="Ahn T.Y."/>
        </authorList>
    </citation>
    <scope>NUCLEOTIDE SEQUENCE [LARGE SCALE GENOMIC DNA]</scope>
    <source>
        <strain evidence="6 7">EX-07</strain>
    </source>
</reference>
<dbReference type="SMART" id="SM00849">
    <property type="entry name" value="Lactamase_B"/>
    <property type="match status" value="1"/>
</dbReference>
<dbReference type="Gene3D" id="3.60.15.10">
    <property type="entry name" value="Ribonuclease Z/Hydroxyacylglutathione hydrolase-like"/>
    <property type="match status" value="1"/>
</dbReference>
<dbReference type="PANTHER" id="PTHR42978">
    <property type="entry name" value="QUORUM-QUENCHING LACTONASE YTNP-RELATED-RELATED"/>
    <property type="match status" value="1"/>
</dbReference>